<gene>
    <name evidence="7" type="ORF">E6H03_07645</name>
</gene>
<dbReference type="SUPFAM" id="SSF53335">
    <property type="entry name" value="S-adenosyl-L-methionine-dependent methyltransferases"/>
    <property type="match status" value="1"/>
</dbReference>
<sequence length="478" mass="51386">MASRVIAPYFGNSVYVWGSLIGVFLAALSAGYYLGGRLSTRWPQRGPFLALVFLAGAATFPIPHFADAVLGGIAAHDYGPRGNPLLGSTALFFIPAMLMATISPYAVRLRAQSVEGIGSVAGMLYALSTLGSIAGTLLAAFVLISTFGVRAIMQMLGGTEMALAALGWVWMGRPRAAAGAGAVAGALLILTGSPPAGESGTVFARDTVYHRITVADEARIRYLRLDNYWQSARDQDAPLRTVFPYTDYLHLPVLFNPGFRRVLFVGMGGGTAPSRFHHDYPNATVEVVEIDPAVADAARRFFAVPDDARLRVHVMDGRLWLRRATEHYDLIILDAYLIDTIPFHLATREFYQAAAARVSPGGVVASNVIGAVRGPESRLFRAIYKTFRSVFAQVYVFPVGGGAPESLRNIILVGTAGPPLTRAGLLARAETAARQRLIRIDGLRRDAGDLLDVPVETRDVPLLTDDYAPTDALITAGR</sequence>
<proteinExistence type="inferred from homology"/>
<organism evidence="7 8">
    <name type="scientific">Candidatus Segetimicrobium genomatis</name>
    <dbReference type="NCBI Taxonomy" id="2569760"/>
    <lineage>
        <taxon>Bacteria</taxon>
        <taxon>Bacillati</taxon>
        <taxon>Candidatus Sysuimicrobiota</taxon>
        <taxon>Candidatus Sysuimicrobiia</taxon>
        <taxon>Candidatus Sysuimicrobiales</taxon>
        <taxon>Candidatus Segetimicrobiaceae</taxon>
        <taxon>Candidatus Segetimicrobium</taxon>
    </lineage>
</organism>
<feature type="transmembrane region" description="Helical" evidence="5">
    <location>
        <begin position="46"/>
        <end position="66"/>
    </location>
</feature>
<dbReference type="Proteomes" id="UP000318093">
    <property type="component" value="Unassembled WGS sequence"/>
</dbReference>
<evidence type="ECO:0000256" key="3">
    <source>
        <dbReference type="ARBA" id="ARBA00023115"/>
    </source>
</evidence>
<feature type="transmembrane region" description="Helical" evidence="5">
    <location>
        <begin position="14"/>
        <end position="34"/>
    </location>
</feature>
<accession>A0A537JCQ4</accession>
<evidence type="ECO:0000256" key="2">
    <source>
        <dbReference type="ARBA" id="ARBA00022679"/>
    </source>
</evidence>
<dbReference type="NCBIfam" id="NF037959">
    <property type="entry name" value="MFS_SpdSyn"/>
    <property type="match status" value="1"/>
</dbReference>
<feature type="active site" description="Proton acceptor" evidence="4">
    <location>
        <position position="334"/>
    </location>
</feature>
<dbReference type="GO" id="GO:0006596">
    <property type="term" value="P:polyamine biosynthetic process"/>
    <property type="evidence" value="ECO:0007669"/>
    <property type="project" value="UniProtKB-UniRule"/>
</dbReference>
<feature type="domain" description="PABS" evidence="6">
    <location>
        <begin position="186"/>
        <end position="418"/>
    </location>
</feature>
<comment type="caution">
    <text evidence="7">The sequence shown here is derived from an EMBL/GenBank/DDBJ whole genome shotgun (WGS) entry which is preliminary data.</text>
</comment>
<feature type="transmembrane region" description="Helical" evidence="5">
    <location>
        <begin position="119"/>
        <end position="145"/>
    </location>
</feature>
<evidence type="ECO:0000256" key="1">
    <source>
        <dbReference type="ARBA" id="ARBA00007867"/>
    </source>
</evidence>
<reference evidence="7 8" key="1">
    <citation type="journal article" date="2019" name="Nat. Microbiol.">
        <title>Mediterranean grassland soil C-N compound turnover is dependent on rainfall and depth, and is mediated by genomically divergent microorganisms.</title>
        <authorList>
            <person name="Diamond S."/>
            <person name="Andeer P.F."/>
            <person name="Li Z."/>
            <person name="Crits-Christoph A."/>
            <person name="Burstein D."/>
            <person name="Anantharaman K."/>
            <person name="Lane K.R."/>
            <person name="Thomas B.C."/>
            <person name="Pan C."/>
            <person name="Northen T.R."/>
            <person name="Banfield J.F."/>
        </authorList>
    </citation>
    <scope>NUCLEOTIDE SEQUENCE [LARGE SCALE GENOMIC DNA]</scope>
    <source>
        <strain evidence="7">NP_6</strain>
    </source>
</reference>
<keyword evidence="5" id="KW-1133">Transmembrane helix</keyword>
<evidence type="ECO:0000256" key="5">
    <source>
        <dbReference type="SAM" id="Phobius"/>
    </source>
</evidence>
<evidence type="ECO:0000313" key="7">
    <source>
        <dbReference type="EMBL" id="TMI80856.1"/>
    </source>
</evidence>
<keyword evidence="5" id="KW-0812">Transmembrane</keyword>
<dbReference type="InterPro" id="IPR029063">
    <property type="entry name" value="SAM-dependent_MTases_sf"/>
</dbReference>
<dbReference type="GO" id="GO:0010487">
    <property type="term" value="F:thermospermine synthase activity"/>
    <property type="evidence" value="ECO:0007669"/>
    <property type="project" value="TreeGrafter"/>
</dbReference>
<dbReference type="PANTHER" id="PTHR43317">
    <property type="entry name" value="THERMOSPERMINE SYNTHASE ACAULIS5"/>
    <property type="match status" value="1"/>
</dbReference>
<dbReference type="AlphaFoldDB" id="A0A537JCQ4"/>
<keyword evidence="2 4" id="KW-0808">Transferase</keyword>
<feature type="transmembrane region" description="Helical" evidence="5">
    <location>
        <begin position="86"/>
        <end position="107"/>
    </location>
</feature>
<name>A0A537JCQ4_9BACT</name>
<dbReference type="EMBL" id="VBAN01000233">
    <property type="protein sequence ID" value="TMI80856.1"/>
    <property type="molecule type" value="Genomic_DNA"/>
</dbReference>
<keyword evidence="3 4" id="KW-0620">Polyamine biosynthesis</keyword>
<dbReference type="PROSITE" id="PS51006">
    <property type="entry name" value="PABS_2"/>
    <property type="match status" value="1"/>
</dbReference>
<dbReference type="InterPro" id="IPR030374">
    <property type="entry name" value="PABS"/>
</dbReference>
<dbReference type="CDD" id="cd02440">
    <property type="entry name" value="AdoMet_MTases"/>
    <property type="match status" value="1"/>
</dbReference>
<keyword evidence="5" id="KW-0472">Membrane</keyword>
<comment type="similarity">
    <text evidence="1">Belongs to the spermidine/spermine synthase family.</text>
</comment>
<dbReference type="Gene3D" id="3.40.50.150">
    <property type="entry name" value="Vaccinia Virus protein VP39"/>
    <property type="match status" value="1"/>
</dbReference>
<dbReference type="PANTHER" id="PTHR43317:SF1">
    <property type="entry name" value="THERMOSPERMINE SYNTHASE ACAULIS5"/>
    <property type="match status" value="1"/>
</dbReference>
<protein>
    <submittedName>
        <fullName evidence="7">Spermine synthase</fullName>
    </submittedName>
</protein>
<evidence type="ECO:0000259" key="6">
    <source>
        <dbReference type="PROSITE" id="PS51006"/>
    </source>
</evidence>
<evidence type="ECO:0000313" key="8">
    <source>
        <dbReference type="Proteomes" id="UP000318093"/>
    </source>
</evidence>
<dbReference type="Pfam" id="PF01564">
    <property type="entry name" value="Spermine_synth"/>
    <property type="match status" value="1"/>
</dbReference>
<evidence type="ECO:0000256" key="4">
    <source>
        <dbReference type="PROSITE-ProRule" id="PRU00354"/>
    </source>
</evidence>